<accession>A0A4Q4QAW2</accession>
<dbReference type="Gene3D" id="3.40.50.1820">
    <property type="entry name" value="alpha/beta hydrolase"/>
    <property type="match status" value="1"/>
</dbReference>
<dbReference type="AlphaFoldDB" id="A0A4Q4QAW2"/>
<dbReference type="SUPFAM" id="SSF53474">
    <property type="entry name" value="alpha/beta-Hydrolases"/>
    <property type="match status" value="1"/>
</dbReference>
<evidence type="ECO:0000313" key="3">
    <source>
        <dbReference type="Proteomes" id="UP000293823"/>
    </source>
</evidence>
<dbReference type="InterPro" id="IPR029058">
    <property type="entry name" value="AB_hydrolase_fold"/>
</dbReference>
<name>A0A4Q4QAW2_9PLEO</name>
<comment type="caution">
    <text evidence="2">The sequence shown here is derived from an EMBL/GenBank/DDBJ whole genome shotgun (WGS) entry which is preliminary data.</text>
</comment>
<evidence type="ECO:0000313" key="2">
    <source>
        <dbReference type="EMBL" id="RYO37401.1"/>
    </source>
</evidence>
<evidence type="ECO:0000256" key="1">
    <source>
        <dbReference type="ARBA" id="ARBA00004685"/>
    </source>
</evidence>
<gene>
    <name evidence="2" type="ORF">AA0113_g11377</name>
</gene>
<reference evidence="3" key="1">
    <citation type="journal article" date="2019" name="bioRxiv">
        <title>Genomics, evolutionary history and diagnostics of the Alternaria alternata species group including apple and Asian pear pathotypes.</title>
        <authorList>
            <person name="Armitage A.D."/>
            <person name="Cockerton H.M."/>
            <person name="Sreenivasaprasad S."/>
            <person name="Woodhall J.W."/>
            <person name="Lane C.R."/>
            <person name="Harrison R.J."/>
            <person name="Clarkson J.P."/>
        </authorList>
    </citation>
    <scope>NUCLEOTIDE SEQUENCE [LARGE SCALE GENOMIC DNA]</scope>
    <source>
        <strain evidence="3">RGR 97.0016</strain>
    </source>
</reference>
<comment type="pathway">
    <text evidence="1">Mycotoxin biosynthesis.</text>
</comment>
<organism evidence="2 3">
    <name type="scientific">Alternaria arborescens</name>
    <dbReference type="NCBI Taxonomy" id="156630"/>
    <lineage>
        <taxon>Eukaryota</taxon>
        <taxon>Fungi</taxon>
        <taxon>Dikarya</taxon>
        <taxon>Ascomycota</taxon>
        <taxon>Pezizomycotina</taxon>
        <taxon>Dothideomycetes</taxon>
        <taxon>Pleosporomycetidae</taxon>
        <taxon>Pleosporales</taxon>
        <taxon>Pleosporineae</taxon>
        <taxon>Pleosporaceae</taxon>
        <taxon>Alternaria</taxon>
        <taxon>Alternaria sect. Alternaria</taxon>
    </lineage>
</organism>
<keyword evidence="3" id="KW-1185">Reference proteome</keyword>
<sequence>MAISYTFRPLKSHIKEHIEYFAAFMEAVVPANEKVVFVIHDWGFGLGFDWARKNEERMAGLVCMEFIHMMVTTEDFVGWERNLTKMRDPVTGHQCVIEENYFVEVILREEGTSKGSLPDAVMEHYRRSFAHPADREPQWRIPNEIPP</sequence>
<evidence type="ECO:0008006" key="4">
    <source>
        <dbReference type="Google" id="ProtNLM"/>
    </source>
</evidence>
<proteinExistence type="predicted"/>
<dbReference type="Proteomes" id="UP000293823">
    <property type="component" value="Unassembled WGS sequence"/>
</dbReference>
<dbReference type="OrthoDB" id="3715624at2759"/>
<dbReference type="EMBL" id="PEJP01000068">
    <property type="protein sequence ID" value="RYO37401.1"/>
    <property type="molecule type" value="Genomic_DNA"/>
</dbReference>
<protein>
    <recommendedName>
        <fullName evidence="4">AB hydrolase-1 domain-containing protein</fullName>
    </recommendedName>
</protein>